<dbReference type="InterPro" id="IPR009061">
    <property type="entry name" value="DNA-bd_dom_put_sf"/>
</dbReference>
<dbReference type="OrthoDB" id="9814833at2"/>
<gene>
    <name evidence="5" type="primary">cueR</name>
    <name evidence="5" type="ORF">ATZ99_00910</name>
</gene>
<dbReference type="Gene3D" id="1.10.1660.10">
    <property type="match status" value="1"/>
</dbReference>
<evidence type="ECO:0000313" key="6">
    <source>
        <dbReference type="Proteomes" id="UP000075737"/>
    </source>
</evidence>
<dbReference type="STRING" id="520767.ATZ99_00910"/>
<evidence type="ECO:0000256" key="3">
    <source>
        <dbReference type="ARBA" id="ARBA00023163"/>
    </source>
</evidence>
<dbReference type="AlphaFoldDB" id="A0A162MZ33"/>
<reference evidence="5 6" key="1">
    <citation type="submission" date="2015-12" db="EMBL/GenBank/DDBJ databases">
        <title>Draft genome of Thermovenabulum gondwanense isolated from a red thermophilic microbial mat colonisisng an outflow channel of a bore well.</title>
        <authorList>
            <person name="Patel B.K."/>
        </authorList>
    </citation>
    <scope>NUCLEOTIDE SEQUENCE [LARGE SCALE GENOMIC DNA]</scope>
    <source>
        <strain evidence="5 6">R270</strain>
    </source>
</reference>
<name>A0A162MZ33_9FIRM</name>
<evidence type="ECO:0000259" key="4">
    <source>
        <dbReference type="PROSITE" id="PS50937"/>
    </source>
</evidence>
<organism evidence="5 6">
    <name type="scientific">Thermovenabulum gondwanense</name>
    <dbReference type="NCBI Taxonomy" id="520767"/>
    <lineage>
        <taxon>Bacteria</taxon>
        <taxon>Bacillati</taxon>
        <taxon>Bacillota</taxon>
        <taxon>Clostridia</taxon>
        <taxon>Thermosediminibacterales</taxon>
        <taxon>Thermosediminibacteraceae</taxon>
        <taxon>Thermovenabulum</taxon>
    </lineage>
</organism>
<dbReference type="RefSeq" id="WP_068747290.1">
    <property type="nucleotide sequence ID" value="NZ_LOHZ01000015.1"/>
</dbReference>
<dbReference type="InterPro" id="IPR000551">
    <property type="entry name" value="MerR-type_HTH_dom"/>
</dbReference>
<feature type="domain" description="HTH merR-type" evidence="4">
    <location>
        <begin position="1"/>
        <end position="68"/>
    </location>
</feature>
<evidence type="ECO:0000313" key="5">
    <source>
        <dbReference type="EMBL" id="KYO68582.1"/>
    </source>
</evidence>
<dbReference type="SMART" id="SM00422">
    <property type="entry name" value="HTH_MERR"/>
    <property type="match status" value="1"/>
</dbReference>
<evidence type="ECO:0000256" key="1">
    <source>
        <dbReference type="ARBA" id="ARBA00023015"/>
    </source>
</evidence>
<accession>A0A162MZ33</accession>
<dbReference type="SUPFAM" id="SSF46955">
    <property type="entry name" value="Putative DNA-binding domain"/>
    <property type="match status" value="1"/>
</dbReference>
<dbReference type="PANTHER" id="PTHR30204">
    <property type="entry name" value="REDOX-CYCLING DRUG-SENSING TRANSCRIPTIONAL ACTIVATOR SOXR"/>
    <property type="match status" value="1"/>
</dbReference>
<keyword evidence="3" id="KW-0804">Transcription</keyword>
<comment type="caution">
    <text evidence="5">The sequence shown here is derived from an EMBL/GenBank/DDBJ whole genome shotgun (WGS) entry which is preliminary data.</text>
</comment>
<keyword evidence="1" id="KW-0805">Transcription regulation</keyword>
<dbReference type="PANTHER" id="PTHR30204:SF94">
    <property type="entry name" value="HEAVY METAL-DEPENDENT TRANSCRIPTIONAL REGULATOR HI_0293-RELATED"/>
    <property type="match status" value="1"/>
</dbReference>
<dbReference type="InterPro" id="IPR047057">
    <property type="entry name" value="MerR_fam"/>
</dbReference>
<keyword evidence="2" id="KW-0238">DNA-binding</keyword>
<sequence>MLIKEVCKITGLTKKAIEYYEEKGLIAPKIEDNGYRNFSEEDVKRLKEISLLRKLGLNIAEIRSVLDKENRKCVLSKIKYQKDLEMEKTWRKQQLLNQLIEGKNLDEIFHQIEYIDKQQTIKEKLLSAFPGYYGWFLAHHFGSFMNDSILTEEQQIAYNKVVEFLDSVENFRIPPELEEFFEGAASYIDTEIMENITSNIIQAVEDINGYIEQNRDALDKYIAYKNSEEFTQSPVYKLQNLLLEFQRTNGYYDVFIPNMRKLSPSYDEYYKKLERANEKFVEQYPEVSKWYNK</sequence>
<dbReference type="Proteomes" id="UP000075737">
    <property type="component" value="Unassembled WGS sequence"/>
</dbReference>
<protein>
    <submittedName>
        <fullName evidence="5">HTH-type transcriptional regulator CueR</fullName>
    </submittedName>
</protein>
<dbReference type="GO" id="GO:0003700">
    <property type="term" value="F:DNA-binding transcription factor activity"/>
    <property type="evidence" value="ECO:0007669"/>
    <property type="project" value="InterPro"/>
</dbReference>
<dbReference type="Pfam" id="PF13411">
    <property type="entry name" value="MerR_1"/>
    <property type="match status" value="1"/>
</dbReference>
<dbReference type="CDD" id="cd00592">
    <property type="entry name" value="HTH_MerR-like"/>
    <property type="match status" value="1"/>
</dbReference>
<proteinExistence type="predicted"/>
<keyword evidence="6" id="KW-1185">Reference proteome</keyword>
<evidence type="ECO:0000256" key="2">
    <source>
        <dbReference type="ARBA" id="ARBA00023125"/>
    </source>
</evidence>
<dbReference type="GO" id="GO:0003677">
    <property type="term" value="F:DNA binding"/>
    <property type="evidence" value="ECO:0007669"/>
    <property type="project" value="UniProtKB-KW"/>
</dbReference>
<dbReference type="EMBL" id="LOHZ01000015">
    <property type="protein sequence ID" value="KYO68582.1"/>
    <property type="molecule type" value="Genomic_DNA"/>
</dbReference>
<dbReference type="PROSITE" id="PS50937">
    <property type="entry name" value="HTH_MERR_2"/>
    <property type="match status" value="1"/>
</dbReference>